<name>A0AAV4U2W1_CAEEX</name>
<sequence>MLQTIDFTVGTLLPKTCKNSSPGATRSRTRHRSTEFYPCPFIFPILRVRDPLSAGATMCCPIHISNKRSARSFLFAAAGCCYRSRTSSRIFSEFLTFHSALNGFGNGV</sequence>
<dbReference type="EMBL" id="BPLR01012185">
    <property type="protein sequence ID" value="GIY52002.1"/>
    <property type="molecule type" value="Genomic_DNA"/>
</dbReference>
<protein>
    <submittedName>
        <fullName evidence="1">Uncharacterized protein</fullName>
    </submittedName>
</protein>
<dbReference type="Proteomes" id="UP001054945">
    <property type="component" value="Unassembled WGS sequence"/>
</dbReference>
<accession>A0AAV4U2W1</accession>
<proteinExistence type="predicted"/>
<evidence type="ECO:0000313" key="1">
    <source>
        <dbReference type="EMBL" id="GIY52002.1"/>
    </source>
</evidence>
<reference evidence="1 2" key="1">
    <citation type="submission" date="2021-06" db="EMBL/GenBank/DDBJ databases">
        <title>Caerostris extrusa draft genome.</title>
        <authorList>
            <person name="Kono N."/>
            <person name="Arakawa K."/>
        </authorList>
    </citation>
    <scope>NUCLEOTIDE SEQUENCE [LARGE SCALE GENOMIC DNA]</scope>
</reference>
<keyword evidence="2" id="KW-1185">Reference proteome</keyword>
<organism evidence="1 2">
    <name type="scientific">Caerostris extrusa</name>
    <name type="common">Bark spider</name>
    <name type="synonym">Caerostris bankana</name>
    <dbReference type="NCBI Taxonomy" id="172846"/>
    <lineage>
        <taxon>Eukaryota</taxon>
        <taxon>Metazoa</taxon>
        <taxon>Ecdysozoa</taxon>
        <taxon>Arthropoda</taxon>
        <taxon>Chelicerata</taxon>
        <taxon>Arachnida</taxon>
        <taxon>Araneae</taxon>
        <taxon>Araneomorphae</taxon>
        <taxon>Entelegynae</taxon>
        <taxon>Araneoidea</taxon>
        <taxon>Araneidae</taxon>
        <taxon>Caerostris</taxon>
    </lineage>
</organism>
<gene>
    <name evidence="1" type="ORF">CEXT_734641</name>
</gene>
<evidence type="ECO:0000313" key="2">
    <source>
        <dbReference type="Proteomes" id="UP001054945"/>
    </source>
</evidence>
<dbReference type="AlphaFoldDB" id="A0AAV4U2W1"/>
<comment type="caution">
    <text evidence="1">The sequence shown here is derived from an EMBL/GenBank/DDBJ whole genome shotgun (WGS) entry which is preliminary data.</text>
</comment>